<comment type="catalytic activity">
    <reaction evidence="1">
        <text>ATP + protein L-histidine = ADP + protein N-phospho-L-histidine.</text>
        <dbReference type="EC" id="2.7.13.3"/>
    </reaction>
</comment>
<evidence type="ECO:0000313" key="9">
    <source>
        <dbReference type="Proteomes" id="UP001597024"/>
    </source>
</evidence>
<dbReference type="InterPro" id="IPR050428">
    <property type="entry name" value="TCS_sensor_his_kinase"/>
</dbReference>
<keyword evidence="4" id="KW-0808">Transferase</keyword>
<evidence type="ECO:0000256" key="2">
    <source>
        <dbReference type="ARBA" id="ARBA00012438"/>
    </source>
</evidence>
<dbReference type="PANTHER" id="PTHR45436">
    <property type="entry name" value="SENSOR HISTIDINE KINASE YKOH"/>
    <property type="match status" value="1"/>
</dbReference>
<evidence type="ECO:0000256" key="4">
    <source>
        <dbReference type="ARBA" id="ARBA00022679"/>
    </source>
</evidence>
<accession>A0ABW3DTF6</accession>
<reference evidence="9" key="1">
    <citation type="journal article" date="2019" name="Int. J. Syst. Evol. Microbiol.">
        <title>The Global Catalogue of Microorganisms (GCM) 10K type strain sequencing project: providing services to taxonomists for standard genome sequencing and annotation.</title>
        <authorList>
            <consortium name="The Broad Institute Genomics Platform"/>
            <consortium name="The Broad Institute Genome Sequencing Center for Infectious Disease"/>
            <person name="Wu L."/>
            <person name="Ma J."/>
        </authorList>
    </citation>
    <scope>NUCLEOTIDE SEQUENCE [LARGE SCALE GENOMIC DNA]</scope>
    <source>
        <strain evidence="9">CCUG 62974</strain>
    </source>
</reference>
<keyword evidence="3" id="KW-0597">Phosphoprotein</keyword>
<dbReference type="Pfam" id="PF08376">
    <property type="entry name" value="NIT"/>
    <property type="match status" value="1"/>
</dbReference>
<dbReference type="EC" id="2.7.13.3" evidence="2"/>
<feature type="transmembrane region" description="Helical" evidence="6">
    <location>
        <begin position="267"/>
        <end position="290"/>
    </location>
</feature>
<evidence type="ECO:0000256" key="6">
    <source>
        <dbReference type="SAM" id="Phobius"/>
    </source>
</evidence>
<name>A0ABW3DTF6_9ACTN</name>
<evidence type="ECO:0000256" key="1">
    <source>
        <dbReference type="ARBA" id="ARBA00000085"/>
    </source>
</evidence>
<keyword evidence="6" id="KW-0472">Membrane</keyword>
<keyword evidence="9" id="KW-1185">Reference proteome</keyword>
<evidence type="ECO:0000256" key="5">
    <source>
        <dbReference type="ARBA" id="ARBA00022777"/>
    </source>
</evidence>
<keyword evidence="5" id="KW-0418">Kinase</keyword>
<protein>
    <recommendedName>
        <fullName evidence="2">histidine kinase</fullName>
        <ecNumber evidence="2">2.7.13.3</ecNumber>
    </recommendedName>
</protein>
<comment type="caution">
    <text evidence="8">The sequence shown here is derived from an EMBL/GenBank/DDBJ whole genome shotgun (WGS) entry which is preliminary data.</text>
</comment>
<evidence type="ECO:0000256" key="3">
    <source>
        <dbReference type="ARBA" id="ARBA00022553"/>
    </source>
</evidence>
<dbReference type="InterPro" id="IPR013587">
    <property type="entry name" value="Nitrate/nitrite_sensing"/>
</dbReference>
<sequence>MGDGAALLRSNTLYQTVGLTSTELGLQLQAERTQSSVAISSRILTSGIADQRARTDRAAEKFRAAAESTDSGSPELRTALNGVLSQIGRLATIRAGIDSGRDVRLEALTNYNRVLDSVFLLYDQLVAVPDLGIYRQAAAMQSMGNAREMIARENALISGALIDYRLTPREREAFGEYVATRRYLHARGLSALDTELGRPYRETFESTAFERFTSLERAIAGSQGDRLPVEAQRWKQTTNGVANWLDQLGVSSSNTLSQRARSIATGVIVRIVVAGGMGLVAVIASIVLSVRFGRRLAGELATLRSAALDLADVRLPSVVERLRRGEEVDVPAEVPPIKVGDSVEVGDVAHAFDSVRRTAVEAAVGQANLRHGVGQVFLNLARRKQNLLQRQLTLLDGMQRRATDPDSLDDLFRLDHLTTRMRRHAEGLIILSGAAPGRAWRNPVAAVDIVRAAIAEVEDYT</sequence>
<feature type="non-terminal residue" evidence="8">
    <location>
        <position position="461"/>
    </location>
</feature>
<dbReference type="EMBL" id="JBHTHX010000508">
    <property type="protein sequence ID" value="MFD0886070.1"/>
    <property type="molecule type" value="Genomic_DNA"/>
</dbReference>
<gene>
    <name evidence="8" type="ORF">ACFQ08_16105</name>
</gene>
<keyword evidence="6" id="KW-1133">Transmembrane helix</keyword>
<keyword evidence="6" id="KW-0812">Transmembrane</keyword>
<dbReference type="PANTHER" id="PTHR45436:SF5">
    <property type="entry name" value="SENSOR HISTIDINE KINASE TRCS"/>
    <property type="match status" value="1"/>
</dbReference>
<dbReference type="Proteomes" id="UP001597024">
    <property type="component" value="Unassembled WGS sequence"/>
</dbReference>
<evidence type="ECO:0000313" key="8">
    <source>
        <dbReference type="EMBL" id="MFD0886070.1"/>
    </source>
</evidence>
<proteinExistence type="predicted"/>
<evidence type="ECO:0000259" key="7">
    <source>
        <dbReference type="Pfam" id="PF08376"/>
    </source>
</evidence>
<feature type="domain" description="Nitrate/nitrite sensing protein" evidence="7">
    <location>
        <begin position="27"/>
        <end position="248"/>
    </location>
</feature>
<organism evidence="8 9">
    <name type="scientific">Streptosporangium algeriense</name>
    <dbReference type="NCBI Taxonomy" id="1682748"/>
    <lineage>
        <taxon>Bacteria</taxon>
        <taxon>Bacillati</taxon>
        <taxon>Actinomycetota</taxon>
        <taxon>Actinomycetes</taxon>
        <taxon>Streptosporangiales</taxon>
        <taxon>Streptosporangiaceae</taxon>
        <taxon>Streptosporangium</taxon>
    </lineage>
</organism>